<dbReference type="AlphaFoldDB" id="A0A5P1F6G2"/>
<evidence type="ECO:0000256" key="2">
    <source>
        <dbReference type="SAM" id="MobiDB-lite"/>
    </source>
</evidence>
<dbReference type="Gene3D" id="3.40.50.2000">
    <property type="entry name" value="Glycogen Phosphorylase B"/>
    <property type="match status" value="2"/>
</dbReference>
<comment type="similarity">
    <text evidence="1">Belongs to the UDP-glycosyltransferase family.</text>
</comment>
<proteinExistence type="inferred from homology"/>
<dbReference type="EMBL" id="CM007384">
    <property type="protein sequence ID" value="ONK73694.1"/>
    <property type="molecule type" value="Genomic_DNA"/>
</dbReference>
<dbReference type="OMA" id="WTRTTER"/>
<dbReference type="GO" id="GO:0080044">
    <property type="term" value="F:quercetin 7-O-glucosyltransferase activity"/>
    <property type="evidence" value="ECO:0007669"/>
    <property type="project" value="TreeGrafter"/>
</dbReference>
<feature type="region of interest" description="Disordered" evidence="2">
    <location>
        <begin position="157"/>
        <end position="180"/>
    </location>
</feature>
<keyword evidence="4" id="KW-1185">Reference proteome</keyword>
<organism evidence="3 4">
    <name type="scientific">Asparagus officinalis</name>
    <name type="common">Garden asparagus</name>
    <dbReference type="NCBI Taxonomy" id="4686"/>
    <lineage>
        <taxon>Eukaryota</taxon>
        <taxon>Viridiplantae</taxon>
        <taxon>Streptophyta</taxon>
        <taxon>Embryophyta</taxon>
        <taxon>Tracheophyta</taxon>
        <taxon>Spermatophyta</taxon>
        <taxon>Magnoliopsida</taxon>
        <taxon>Liliopsida</taxon>
        <taxon>Asparagales</taxon>
        <taxon>Asparagaceae</taxon>
        <taxon>Asparagoideae</taxon>
        <taxon>Asparagus</taxon>
    </lineage>
</organism>
<protein>
    <recommendedName>
        <fullName evidence="5">UDP-glycosyltransferases domain-containing protein</fullName>
    </recommendedName>
</protein>
<dbReference type="Proteomes" id="UP000243459">
    <property type="component" value="Chromosome 4"/>
</dbReference>
<dbReference type="PANTHER" id="PTHR11926:SF1402">
    <property type="entry name" value="GLYCOSYLTRANSFERASE"/>
    <property type="match status" value="1"/>
</dbReference>
<evidence type="ECO:0000313" key="4">
    <source>
        <dbReference type="Proteomes" id="UP000243459"/>
    </source>
</evidence>
<name>A0A5P1F6G2_ASPOF</name>
<dbReference type="SUPFAM" id="SSF53756">
    <property type="entry name" value="UDP-Glycosyltransferase/glycogen phosphorylase"/>
    <property type="match status" value="1"/>
</dbReference>
<dbReference type="GO" id="GO:0080043">
    <property type="term" value="F:quercetin 3-O-glucosyltransferase activity"/>
    <property type="evidence" value="ECO:0007669"/>
    <property type="project" value="TreeGrafter"/>
</dbReference>
<gene>
    <name evidence="3" type="ORF">A4U43_C04F34300</name>
</gene>
<feature type="compositionally biased region" description="Low complexity" evidence="2">
    <location>
        <begin position="296"/>
        <end position="306"/>
    </location>
</feature>
<feature type="region of interest" description="Disordered" evidence="2">
    <location>
        <begin position="268"/>
        <end position="312"/>
    </location>
</feature>
<reference evidence="4" key="1">
    <citation type="journal article" date="2017" name="Nat. Commun.">
        <title>The asparagus genome sheds light on the origin and evolution of a young Y chromosome.</title>
        <authorList>
            <person name="Harkess A."/>
            <person name="Zhou J."/>
            <person name="Xu C."/>
            <person name="Bowers J.E."/>
            <person name="Van der Hulst R."/>
            <person name="Ayyampalayam S."/>
            <person name="Mercati F."/>
            <person name="Riccardi P."/>
            <person name="McKain M.R."/>
            <person name="Kakrana A."/>
            <person name="Tang H."/>
            <person name="Ray J."/>
            <person name="Groenendijk J."/>
            <person name="Arikit S."/>
            <person name="Mathioni S.M."/>
            <person name="Nakano M."/>
            <person name="Shan H."/>
            <person name="Telgmann-Rauber A."/>
            <person name="Kanno A."/>
            <person name="Yue Z."/>
            <person name="Chen H."/>
            <person name="Li W."/>
            <person name="Chen Y."/>
            <person name="Xu X."/>
            <person name="Zhang Y."/>
            <person name="Luo S."/>
            <person name="Chen H."/>
            <person name="Gao J."/>
            <person name="Mao Z."/>
            <person name="Pires J.C."/>
            <person name="Luo M."/>
            <person name="Kudrna D."/>
            <person name="Wing R.A."/>
            <person name="Meyers B.C."/>
            <person name="Yi K."/>
            <person name="Kong H."/>
            <person name="Lavrijsen P."/>
            <person name="Sunseri F."/>
            <person name="Falavigna A."/>
            <person name="Ye Y."/>
            <person name="Leebens-Mack J.H."/>
            <person name="Chen G."/>
        </authorList>
    </citation>
    <scope>NUCLEOTIDE SEQUENCE [LARGE SCALE GENOMIC DNA]</scope>
    <source>
        <strain evidence="4">cv. DH0086</strain>
    </source>
</reference>
<dbReference type="PANTHER" id="PTHR11926">
    <property type="entry name" value="GLUCOSYL/GLUCURONOSYL TRANSFERASES"/>
    <property type="match status" value="1"/>
</dbReference>
<evidence type="ECO:0000313" key="3">
    <source>
        <dbReference type="EMBL" id="ONK73694.1"/>
    </source>
</evidence>
<dbReference type="Gramene" id="ONK73694">
    <property type="protein sequence ID" value="ONK73694"/>
    <property type="gene ID" value="A4U43_C04F34300"/>
</dbReference>
<evidence type="ECO:0008006" key="5">
    <source>
        <dbReference type="Google" id="ProtNLM"/>
    </source>
</evidence>
<evidence type="ECO:0000256" key="1">
    <source>
        <dbReference type="ARBA" id="ARBA00009995"/>
    </source>
</evidence>
<accession>A0A5P1F6G2</accession>
<sequence>MEDSMPEHLGRVLKELRSQGEVACLVVDLLASAAIRVAEQVGVRVAGFWPAMFATYRVLSAIPVLIRQGIISDCGTPLHQYNQQFIKPEEDDNDNYEDEKVSNVLLPTKPKLSSKDFPWLVGNPSSQRSRFKFWLRTMGRANTLPYLLINSFPQEDGQPRELSDHGPTVLPVGPLLSSTDNPTMWEEDKSCMNWLDEQRPASVIYVSFGSWVGPIEPEKMAELALGLEATKQPIKCSVTDQTKTKQQGFSMASWEPILPKIKIQVLATHDGPGQHPPLPPHQLLPSGRRPAQGTVRSRPNSSPSRPIALIHR</sequence>